<dbReference type="EMBL" id="CAJVPU010001084">
    <property type="protein sequence ID" value="CAG8470592.1"/>
    <property type="molecule type" value="Genomic_DNA"/>
</dbReference>
<reference evidence="1" key="1">
    <citation type="submission" date="2021-06" db="EMBL/GenBank/DDBJ databases">
        <authorList>
            <person name="Kallberg Y."/>
            <person name="Tangrot J."/>
            <person name="Rosling A."/>
        </authorList>
    </citation>
    <scope>NUCLEOTIDE SEQUENCE</scope>
    <source>
        <strain evidence="1">IL203A</strain>
    </source>
</reference>
<keyword evidence="2" id="KW-1185">Reference proteome</keyword>
<dbReference type="Proteomes" id="UP000789702">
    <property type="component" value="Unassembled WGS sequence"/>
</dbReference>
<organism evidence="1 2">
    <name type="scientific">Dentiscutata heterogama</name>
    <dbReference type="NCBI Taxonomy" id="1316150"/>
    <lineage>
        <taxon>Eukaryota</taxon>
        <taxon>Fungi</taxon>
        <taxon>Fungi incertae sedis</taxon>
        <taxon>Mucoromycota</taxon>
        <taxon>Glomeromycotina</taxon>
        <taxon>Glomeromycetes</taxon>
        <taxon>Diversisporales</taxon>
        <taxon>Gigasporaceae</taxon>
        <taxon>Dentiscutata</taxon>
    </lineage>
</organism>
<evidence type="ECO:0000313" key="1">
    <source>
        <dbReference type="EMBL" id="CAG8470592.1"/>
    </source>
</evidence>
<proteinExistence type="predicted"/>
<sequence>MTRGARQIILLGSLFTENEPSMDLCLPPNLYSADYRGLGIHTAMIQPPFIHHSATIFFNGLCGDYLF</sequence>
<accession>A0ACA9KFC2</accession>
<comment type="caution">
    <text evidence="1">The sequence shown here is derived from an EMBL/GenBank/DDBJ whole genome shotgun (WGS) entry which is preliminary data.</text>
</comment>
<evidence type="ECO:0000313" key="2">
    <source>
        <dbReference type="Proteomes" id="UP000789702"/>
    </source>
</evidence>
<protein>
    <submittedName>
        <fullName evidence="1">3597_t:CDS:1</fullName>
    </submittedName>
</protein>
<gene>
    <name evidence="1" type="ORF">DHETER_LOCUS1695</name>
</gene>
<name>A0ACA9KFC2_9GLOM</name>